<organism evidence="2 3">
    <name type="scientific">Pyrenophora teres f. teres</name>
    <dbReference type="NCBI Taxonomy" id="97479"/>
    <lineage>
        <taxon>Eukaryota</taxon>
        <taxon>Fungi</taxon>
        <taxon>Dikarya</taxon>
        <taxon>Ascomycota</taxon>
        <taxon>Pezizomycotina</taxon>
        <taxon>Dothideomycetes</taxon>
        <taxon>Pleosporomycetidae</taxon>
        <taxon>Pleosporales</taxon>
        <taxon>Pleosporineae</taxon>
        <taxon>Pleosporaceae</taxon>
        <taxon>Pyrenophora</taxon>
    </lineage>
</organism>
<evidence type="ECO:0000313" key="3">
    <source>
        <dbReference type="Proteomes" id="UP000472372"/>
    </source>
</evidence>
<name>A0A6S6WHH7_9PLEO</name>
<dbReference type="Proteomes" id="UP000472372">
    <property type="component" value="Chromosome 9"/>
</dbReference>
<dbReference type="EMBL" id="HG992985">
    <property type="protein sequence ID" value="CAE7205872.1"/>
    <property type="molecule type" value="Genomic_DNA"/>
</dbReference>
<dbReference type="Pfam" id="PF24855">
    <property type="entry name" value="DUF7729"/>
    <property type="match status" value="1"/>
</dbReference>
<dbReference type="InterPro" id="IPR056146">
    <property type="entry name" value="DUF7729"/>
</dbReference>
<protein>
    <recommendedName>
        <fullName evidence="1">DUF7729 domain-containing protein</fullName>
    </recommendedName>
</protein>
<evidence type="ECO:0000313" key="2">
    <source>
        <dbReference type="EMBL" id="CAE7205872.1"/>
    </source>
</evidence>
<dbReference type="AlphaFoldDB" id="A0A6S6WHH7"/>
<sequence length="380" mass="41459">MGTQCFDKCPSVAILSHHHPLPTRKRHHENCCCRVPVYLRVSPHFGFNSRALFFFLIVFLSTASLAAPLLETYTHGHRPALRAADDDDLAWREAPLYLDTTSPPPLLMPPLHVDDDATETDPSLPSKRSLKLLKTAPVTTGSDFTVPRAFDTGLSSNFSSSCASFLNRLRQSQEFNSCDPFSLLLQTSSGFFDASKSTLRITQTLDATCGVDSTQCKTVMDSFAVQLLQDNACKSDYRSDNPIVLQAYNGLIAYQPAYKASCLHDVEGNYCFANAVSNTSSPGDAYPYYLPIGQQLPGGSRPTCNSCLQQVMGVFAFYSTNATQPISKTYTSAAQQISIACGSKFVNVTAPPLKGAAPTTSATFAPTITLILMFVLFFFQ</sequence>
<gene>
    <name evidence="2" type="ORF">PTTW11_09440</name>
</gene>
<dbReference type="PANTHER" id="PTHR39460">
    <property type="entry name" value="EXPRESSED PROTEIN"/>
    <property type="match status" value="1"/>
</dbReference>
<feature type="domain" description="DUF7729" evidence="1">
    <location>
        <begin position="146"/>
        <end position="349"/>
    </location>
</feature>
<accession>A0A6S6WHH7</accession>
<proteinExistence type="predicted"/>
<evidence type="ECO:0000259" key="1">
    <source>
        <dbReference type="Pfam" id="PF24855"/>
    </source>
</evidence>
<reference evidence="2" key="1">
    <citation type="submission" date="2021-02" db="EMBL/GenBank/DDBJ databases">
        <authorList>
            <person name="Syme A R."/>
            <person name="Syme A R."/>
            <person name="Moolhuijzen P."/>
        </authorList>
    </citation>
    <scope>NUCLEOTIDE SEQUENCE</scope>
    <source>
        <strain evidence="2">W1-1</strain>
    </source>
</reference>
<dbReference type="PANTHER" id="PTHR39460:SF1">
    <property type="entry name" value="C6 TRANSCRIPTION FACTOR"/>
    <property type="match status" value="1"/>
</dbReference>